<evidence type="ECO:0000256" key="6">
    <source>
        <dbReference type="RuleBase" id="RU361140"/>
    </source>
</evidence>
<evidence type="ECO:0000313" key="9">
    <source>
        <dbReference type="EMBL" id="OBU03786.1"/>
    </source>
</evidence>
<evidence type="ECO:0000256" key="3">
    <source>
        <dbReference type="ARBA" id="ARBA00012865"/>
    </source>
</evidence>
<sequence>MMIKSLSATLVSALLAFSVPGLSIAADVAATVNNTIEPLLKQQAIPGMAVAVTVQGKQYFFNYGLADVQAKQPVTENTLFELGSVSKTFTGVLGGISVAKNEIALSDPAIKYWSELNSAQWKKITLLDLATYTAGGLPLQVPSEVVTRQDLLHFYQQWQPQWTPGDMRLYANSSIGLFGVLTAKAINMPYEKALQTRIFTPLALSHTFITVPDAAKNQYAYGYKNNEPVRLSAGQLDAESYGVKSSSKDMLNWIEANMNPSETGDSDLENGIKIAQTRYYKTAAINQGLGWEMYDWPQQSDMVAGGVTNEVALEPHPVTNHHVQPYKKASWVHKTGATNGFGAYVAFIPEKQVGIVILANKNYPNTERVKAAQAILSALE</sequence>
<comment type="caution">
    <text evidence="9">The sequence shown here is derived from an EMBL/GenBank/DDBJ whole genome shotgun (WGS) entry which is preliminary data.</text>
</comment>
<dbReference type="SUPFAM" id="SSF56601">
    <property type="entry name" value="beta-lactamase/transpeptidase-like"/>
    <property type="match status" value="1"/>
</dbReference>
<evidence type="ECO:0000256" key="4">
    <source>
        <dbReference type="ARBA" id="ARBA00022801"/>
    </source>
</evidence>
<keyword evidence="5 6" id="KW-0046">Antibiotic resistance</keyword>
<keyword evidence="4 6" id="KW-0378">Hydrolase</keyword>
<dbReference type="NCBIfam" id="NF033085">
    <property type="entry name" value="bla_class_C"/>
    <property type="match status" value="1"/>
</dbReference>
<keyword evidence="7" id="KW-0732">Signal</keyword>
<dbReference type="PANTHER" id="PTHR46825:SF8">
    <property type="entry name" value="BETA-LACTAMASE-RELATED"/>
    <property type="match status" value="1"/>
</dbReference>
<reference evidence="9 10" key="1">
    <citation type="submission" date="2016-06" db="EMBL/GenBank/DDBJ databases">
        <authorList>
            <person name="Kjaerup R.B."/>
            <person name="Dalgaard T.S."/>
            <person name="Juul-Madsen H.R."/>
        </authorList>
    </citation>
    <scope>NUCLEOTIDE SEQUENCE [LARGE SCALE GENOMIC DNA]</scope>
    <source>
        <strain evidence="9 10">GCSL-Mp3</strain>
    </source>
</reference>
<gene>
    <name evidence="9" type="ORF">AYY17_09460</name>
</gene>
<dbReference type="EMBL" id="LZEX01000042">
    <property type="protein sequence ID" value="OBU03786.1"/>
    <property type="molecule type" value="Genomic_DNA"/>
</dbReference>
<evidence type="ECO:0000256" key="7">
    <source>
        <dbReference type="SAM" id="SignalP"/>
    </source>
</evidence>
<evidence type="ECO:0000256" key="5">
    <source>
        <dbReference type="ARBA" id="ARBA00023251"/>
    </source>
</evidence>
<dbReference type="GO" id="GO:0017001">
    <property type="term" value="P:antibiotic catabolic process"/>
    <property type="evidence" value="ECO:0007669"/>
    <property type="project" value="InterPro"/>
</dbReference>
<dbReference type="Proteomes" id="UP000092247">
    <property type="component" value="Unassembled WGS sequence"/>
</dbReference>
<dbReference type="InterPro" id="IPR058136">
    <property type="entry name" value="AmpC"/>
</dbReference>
<proteinExistence type="inferred from homology"/>
<feature type="domain" description="Beta-lactamase-related" evidence="8">
    <location>
        <begin position="32"/>
        <end position="379"/>
    </location>
</feature>
<evidence type="ECO:0000259" key="8">
    <source>
        <dbReference type="Pfam" id="PF00144"/>
    </source>
</evidence>
<dbReference type="STRING" id="368603.AYY16_10920"/>
<evidence type="ECO:0000256" key="2">
    <source>
        <dbReference type="ARBA" id="ARBA00007840"/>
    </source>
</evidence>
<dbReference type="GO" id="GO:0046677">
    <property type="term" value="P:response to antibiotic"/>
    <property type="evidence" value="ECO:0007669"/>
    <property type="project" value="UniProtKB-UniRule"/>
</dbReference>
<dbReference type="AlphaFoldDB" id="A0A1B8H403"/>
<feature type="signal peptide" evidence="7">
    <location>
        <begin position="1"/>
        <end position="25"/>
    </location>
</feature>
<name>A0A1B8H403_9GAMM</name>
<comment type="similarity">
    <text evidence="2 6">Belongs to the class-C beta-lactamase family.</text>
</comment>
<dbReference type="InterPro" id="IPR001466">
    <property type="entry name" value="Beta-lactam-related"/>
</dbReference>
<feature type="chain" id="PRO_5008609283" description="Beta-lactamase" evidence="7">
    <location>
        <begin position="26"/>
        <end position="380"/>
    </location>
</feature>
<dbReference type="GO" id="GO:0008800">
    <property type="term" value="F:beta-lactamase activity"/>
    <property type="evidence" value="ECO:0007669"/>
    <property type="project" value="UniProtKB-UniRule"/>
</dbReference>
<dbReference type="Gene3D" id="3.40.710.10">
    <property type="entry name" value="DD-peptidase/beta-lactamase superfamily"/>
    <property type="match status" value="1"/>
</dbReference>
<accession>A0A1B8H403</accession>
<dbReference type="PROSITE" id="PS00336">
    <property type="entry name" value="BETA_LACTAMASE_C"/>
    <property type="match status" value="1"/>
</dbReference>
<organism evidence="9 10">
    <name type="scientific">Morganella psychrotolerans</name>
    <dbReference type="NCBI Taxonomy" id="368603"/>
    <lineage>
        <taxon>Bacteria</taxon>
        <taxon>Pseudomonadati</taxon>
        <taxon>Pseudomonadota</taxon>
        <taxon>Gammaproteobacteria</taxon>
        <taxon>Enterobacterales</taxon>
        <taxon>Morganellaceae</taxon>
        <taxon>Morganella</taxon>
    </lineage>
</organism>
<dbReference type="Pfam" id="PF00144">
    <property type="entry name" value="Beta-lactamase"/>
    <property type="match status" value="1"/>
</dbReference>
<comment type="catalytic activity">
    <reaction evidence="1 6">
        <text>a beta-lactam + H2O = a substituted beta-amino acid</text>
        <dbReference type="Rhea" id="RHEA:20401"/>
        <dbReference type="ChEBI" id="CHEBI:15377"/>
        <dbReference type="ChEBI" id="CHEBI:35627"/>
        <dbReference type="ChEBI" id="CHEBI:140347"/>
        <dbReference type="EC" id="3.5.2.6"/>
    </reaction>
</comment>
<evidence type="ECO:0000313" key="10">
    <source>
        <dbReference type="Proteomes" id="UP000092247"/>
    </source>
</evidence>
<dbReference type="EC" id="3.5.2.6" evidence="3 6"/>
<dbReference type="InterPro" id="IPR001586">
    <property type="entry name" value="Beta-lactam_class-C_AS"/>
</dbReference>
<evidence type="ECO:0000256" key="1">
    <source>
        <dbReference type="ARBA" id="ARBA00001526"/>
    </source>
</evidence>
<dbReference type="PANTHER" id="PTHR46825">
    <property type="entry name" value="D-ALANYL-D-ALANINE-CARBOXYPEPTIDASE/ENDOPEPTIDASE AMPH"/>
    <property type="match status" value="1"/>
</dbReference>
<protein>
    <recommendedName>
        <fullName evidence="3 6">Beta-lactamase</fullName>
        <ecNumber evidence="3 6">3.5.2.6</ecNumber>
    </recommendedName>
</protein>
<dbReference type="GO" id="GO:0030288">
    <property type="term" value="C:outer membrane-bounded periplasmic space"/>
    <property type="evidence" value="ECO:0007669"/>
    <property type="project" value="InterPro"/>
</dbReference>
<dbReference type="InterPro" id="IPR012338">
    <property type="entry name" value="Beta-lactam/transpept-like"/>
</dbReference>
<dbReference type="InterPro" id="IPR050491">
    <property type="entry name" value="AmpC-like"/>
</dbReference>